<evidence type="ECO:0000259" key="10">
    <source>
        <dbReference type="PROSITE" id="PS51007"/>
    </source>
</evidence>
<evidence type="ECO:0000256" key="2">
    <source>
        <dbReference type="ARBA" id="ARBA00022617"/>
    </source>
</evidence>
<dbReference type="InterPro" id="IPR012218">
    <property type="entry name" value="Cyt_c_BACSU-c550-type"/>
</dbReference>
<keyword evidence="2 6" id="KW-0349">Heme</keyword>
<dbReference type="GO" id="GO:0020037">
    <property type="term" value="F:heme binding"/>
    <property type="evidence" value="ECO:0007669"/>
    <property type="project" value="InterPro"/>
</dbReference>
<gene>
    <name evidence="11" type="ORF">D1970_11090</name>
</gene>
<comment type="caution">
    <text evidence="11">The sequence shown here is derived from an EMBL/GenBank/DDBJ whole genome shotgun (WGS) entry which is preliminary data.</text>
</comment>
<keyword evidence="3 7" id="KW-0479">Metal-binding</keyword>
<feature type="chain" id="PRO_5017473217" evidence="9">
    <location>
        <begin position="18"/>
        <end position="102"/>
    </location>
</feature>
<sequence length="102" mass="10528">MKKKLAAMLMGATLVMAACGGGDEAGDSKSAGDPEKLFSQKCSSCHGGNLEGGAGPKLEKIGAKMSQEDIENTIKNGKGSMPPELIEGEDATTVAKWLSEKK</sequence>
<dbReference type="AlphaFoldDB" id="A0A398B4P5"/>
<dbReference type="OrthoDB" id="7933886at2"/>
<dbReference type="Gene3D" id="1.10.760.10">
    <property type="entry name" value="Cytochrome c-like domain"/>
    <property type="match status" value="1"/>
</dbReference>
<evidence type="ECO:0000256" key="5">
    <source>
        <dbReference type="ARBA" id="ARBA00023004"/>
    </source>
</evidence>
<keyword evidence="9" id="KW-0732">Signal</keyword>
<feature type="region of interest" description="Disordered" evidence="8">
    <location>
        <begin position="74"/>
        <end position="102"/>
    </location>
</feature>
<dbReference type="PROSITE" id="PS51257">
    <property type="entry name" value="PROKAR_LIPOPROTEIN"/>
    <property type="match status" value="1"/>
</dbReference>
<evidence type="ECO:0000256" key="3">
    <source>
        <dbReference type="ARBA" id="ARBA00022723"/>
    </source>
</evidence>
<dbReference type="InterPro" id="IPR054782">
    <property type="entry name" value="Cytochro_C551"/>
</dbReference>
<comment type="PTM">
    <text evidence="6">Binds 1 heme c group covalently per subunit.</text>
</comment>
<protein>
    <submittedName>
        <fullName evidence="11">Cytochrome c</fullName>
    </submittedName>
</protein>
<keyword evidence="1" id="KW-0813">Transport</keyword>
<dbReference type="PROSITE" id="PS51007">
    <property type="entry name" value="CYTC"/>
    <property type="match status" value="1"/>
</dbReference>
<dbReference type="PANTHER" id="PTHR37823">
    <property type="entry name" value="CYTOCHROME C-553-LIKE"/>
    <property type="match status" value="1"/>
</dbReference>
<evidence type="ECO:0000256" key="9">
    <source>
        <dbReference type="SAM" id="SignalP"/>
    </source>
</evidence>
<evidence type="ECO:0000256" key="7">
    <source>
        <dbReference type="PIRSR" id="PIRSR000025-2"/>
    </source>
</evidence>
<dbReference type="GO" id="GO:0016020">
    <property type="term" value="C:membrane"/>
    <property type="evidence" value="ECO:0007669"/>
    <property type="project" value="InterPro"/>
</dbReference>
<dbReference type="InterPro" id="IPR051811">
    <property type="entry name" value="Cytochrome_c550/c551-like"/>
</dbReference>
<evidence type="ECO:0000256" key="8">
    <source>
        <dbReference type="SAM" id="MobiDB-lite"/>
    </source>
</evidence>
<name>A0A398B4P5_9BACI</name>
<dbReference type="PIRSF" id="PIRSF000025">
    <property type="entry name" value="Cytc_Bsub_c550"/>
    <property type="match status" value="1"/>
</dbReference>
<feature type="domain" description="Cytochrome c" evidence="10">
    <location>
        <begin position="29"/>
        <end position="102"/>
    </location>
</feature>
<reference evidence="11 12" key="1">
    <citation type="submission" date="2018-08" db="EMBL/GenBank/DDBJ databases">
        <title>Bacillus jemisoniae sp. nov., Bacillus chryseoplanitiae sp. nov., Bacillus resnikiae sp. nov., and Bacillus frankliniae sp. nov., isolated from Viking spacecraft and associated surfaces.</title>
        <authorList>
            <person name="Seuylemezian A."/>
            <person name="Vaishampayan P."/>
        </authorList>
    </citation>
    <scope>NUCLEOTIDE SEQUENCE [LARGE SCALE GENOMIC DNA]</scope>
    <source>
        <strain evidence="11 12">JJ-247</strain>
    </source>
</reference>
<dbReference type="InterPro" id="IPR036909">
    <property type="entry name" value="Cyt_c-like_dom_sf"/>
</dbReference>
<keyword evidence="4" id="KW-0249">Electron transport</keyword>
<organism evidence="11 12">
    <name type="scientific">Mesobacillus zeae</name>
    <dbReference type="NCBI Taxonomy" id="1917180"/>
    <lineage>
        <taxon>Bacteria</taxon>
        <taxon>Bacillati</taxon>
        <taxon>Bacillota</taxon>
        <taxon>Bacilli</taxon>
        <taxon>Bacillales</taxon>
        <taxon>Bacillaceae</taxon>
        <taxon>Mesobacillus</taxon>
    </lineage>
</organism>
<keyword evidence="12" id="KW-1185">Reference proteome</keyword>
<dbReference type="Pfam" id="PF13442">
    <property type="entry name" value="Cytochrome_CBB3"/>
    <property type="match status" value="1"/>
</dbReference>
<accession>A0A398B4P5</accession>
<dbReference type="GO" id="GO:0009055">
    <property type="term" value="F:electron transfer activity"/>
    <property type="evidence" value="ECO:0007669"/>
    <property type="project" value="InterPro"/>
</dbReference>
<dbReference type="GO" id="GO:0005506">
    <property type="term" value="F:iron ion binding"/>
    <property type="evidence" value="ECO:0007669"/>
    <property type="project" value="InterPro"/>
</dbReference>
<dbReference type="SUPFAM" id="SSF46626">
    <property type="entry name" value="Cytochrome c"/>
    <property type="match status" value="1"/>
</dbReference>
<keyword evidence="5 7" id="KW-0408">Iron</keyword>
<dbReference type="EMBL" id="QWVT01000018">
    <property type="protein sequence ID" value="RID84885.1"/>
    <property type="molecule type" value="Genomic_DNA"/>
</dbReference>
<dbReference type="Proteomes" id="UP000265816">
    <property type="component" value="Unassembled WGS sequence"/>
</dbReference>
<evidence type="ECO:0000256" key="4">
    <source>
        <dbReference type="ARBA" id="ARBA00022982"/>
    </source>
</evidence>
<dbReference type="InterPro" id="IPR009056">
    <property type="entry name" value="Cyt_c-like_dom"/>
</dbReference>
<evidence type="ECO:0000313" key="12">
    <source>
        <dbReference type="Proteomes" id="UP000265816"/>
    </source>
</evidence>
<dbReference type="PANTHER" id="PTHR37823:SF4">
    <property type="entry name" value="MENAQUINOL-CYTOCHROME C REDUCTASE CYTOCHROME B_C SUBUNIT"/>
    <property type="match status" value="1"/>
</dbReference>
<feature type="signal peptide" evidence="9">
    <location>
        <begin position="1"/>
        <end position="17"/>
    </location>
</feature>
<feature type="binding site" description="axial binding residue" evidence="7">
    <location>
        <position position="81"/>
    </location>
    <ligand>
        <name>heme c</name>
        <dbReference type="ChEBI" id="CHEBI:61717"/>
    </ligand>
    <ligandPart>
        <name>Fe</name>
        <dbReference type="ChEBI" id="CHEBI:18248"/>
    </ligandPart>
</feature>
<dbReference type="NCBIfam" id="NF045774">
    <property type="entry name" value="cytochro_C551"/>
    <property type="match status" value="1"/>
</dbReference>
<feature type="binding site" description="covalent" evidence="6">
    <location>
        <position position="42"/>
    </location>
    <ligand>
        <name>heme c</name>
        <dbReference type="ChEBI" id="CHEBI:61717"/>
    </ligand>
</feature>
<feature type="binding site" description="covalent" evidence="6">
    <location>
        <position position="45"/>
    </location>
    <ligand>
        <name>heme c</name>
        <dbReference type="ChEBI" id="CHEBI:61717"/>
    </ligand>
</feature>
<evidence type="ECO:0000313" key="11">
    <source>
        <dbReference type="EMBL" id="RID84885.1"/>
    </source>
</evidence>
<evidence type="ECO:0000256" key="1">
    <source>
        <dbReference type="ARBA" id="ARBA00022448"/>
    </source>
</evidence>
<proteinExistence type="predicted"/>
<feature type="binding site" description="axial binding residue" evidence="7">
    <location>
        <position position="46"/>
    </location>
    <ligand>
        <name>heme c</name>
        <dbReference type="ChEBI" id="CHEBI:61717"/>
    </ligand>
    <ligandPart>
        <name>Fe</name>
        <dbReference type="ChEBI" id="CHEBI:18248"/>
    </ligandPart>
</feature>
<evidence type="ECO:0000256" key="6">
    <source>
        <dbReference type="PIRSR" id="PIRSR000025-1"/>
    </source>
</evidence>
<dbReference type="RefSeq" id="WP_119112938.1">
    <property type="nucleotide sequence ID" value="NZ_CBCSEO010000021.1"/>
</dbReference>